<accession>A0ABQ2N7S8</accession>
<comment type="caution">
    <text evidence="1">The sequence shown here is derived from an EMBL/GenBank/DDBJ whole genome shotgun (WGS) entry which is preliminary data.</text>
</comment>
<evidence type="ECO:0000313" key="1">
    <source>
        <dbReference type="EMBL" id="GGO66252.1"/>
    </source>
</evidence>
<dbReference type="EMBL" id="BMMQ01000008">
    <property type="protein sequence ID" value="GGO66252.1"/>
    <property type="molecule type" value="Genomic_DNA"/>
</dbReference>
<keyword evidence="2" id="KW-1185">Reference proteome</keyword>
<evidence type="ECO:0000313" key="2">
    <source>
        <dbReference type="Proteomes" id="UP000638043"/>
    </source>
</evidence>
<dbReference type="Proteomes" id="UP000638043">
    <property type="component" value="Unassembled WGS sequence"/>
</dbReference>
<protein>
    <submittedName>
        <fullName evidence="1">Uncharacterized protein</fullName>
    </submittedName>
</protein>
<gene>
    <name evidence="1" type="ORF">GCM10010910_25290</name>
</gene>
<sequence>MRMIAGNSLVEARDAPSLTISVMPLAVFSPFAPRVISVVKRPSSPLPAARTDLEMITHCQLPHRENAVCHSQALRTPPT</sequence>
<organism evidence="1 2">
    <name type="scientific">Microbacterium nanhaiense</name>
    <dbReference type="NCBI Taxonomy" id="1301026"/>
    <lineage>
        <taxon>Bacteria</taxon>
        <taxon>Bacillati</taxon>
        <taxon>Actinomycetota</taxon>
        <taxon>Actinomycetes</taxon>
        <taxon>Micrococcales</taxon>
        <taxon>Microbacteriaceae</taxon>
        <taxon>Microbacterium</taxon>
    </lineage>
</organism>
<proteinExistence type="predicted"/>
<name>A0ABQ2N7S8_9MICO</name>
<reference evidence="2" key="1">
    <citation type="journal article" date="2019" name="Int. J. Syst. Evol. Microbiol.">
        <title>The Global Catalogue of Microorganisms (GCM) 10K type strain sequencing project: providing services to taxonomists for standard genome sequencing and annotation.</title>
        <authorList>
            <consortium name="The Broad Institute Genomics Platform"/>
            <consortium name="The Broad Institute Genome Sequencing Center for Infectious Disease"/>
            <person name="Wu L."/>
            <person name="Ma J."/>
        </authorList>
    </citation>
    <scope>NUCLEOTIDE SEQUENCE [LARGE SCALE GENOMIC DNA]</scope>
    <source>
        <strain evidence="2">CGMCC 4.7181</strain>
    </source>
</reference>